<dbReference type="EMBL" id="JAGMVJ010000013">
    <property type="protein sequence ID" value="KAH7083543.1"/>
    <property type="molecule type" value="Genomic_DNA"/>
</dbReference>
<sequence>MGSATEGKATSFLWDSKSLGPDVFIRMPTKSRDKMKGPQAYVSFGDEGTTASVNAFGHIMQISQFADYGSSGFVCVDAGYERPYYVTDRMRDLMKAATDPENGLRLDLVDWRQFHNVPSLGYMYDRWPRFIYDQKPASSDSARNPKTAKPSEEDDKKTDKASPILAKSGQSDQKALDNSAQSPGKPAFPLSIQYFCYKGTIVQKYLINLGGGGLSYDQVKWGNLQLTPEICIRDLDFVNYETFDEDLDSSTLTREVISKNTLAISYDILSSDSAEDDESPQKVGTEEQQLTAALFISPFVNGQAANIEEGNCIRIADADCQTLDNSPKRKQLEITITYVLKVLPQSTMKELRSLKNESTLQMIKAKEIMEAMDDEFQERSKFRRIYFSQNPQLDLAYRRHLEHILSVCCIPLSKADAADSKADDAELKTGDRESKGEDADPKAENGDLKAEDAGPKADDADSKASDANSNADDADSRAEDTVSKADYAEPYYGVAVATAITCGDISGHRIGPRASLSAIQFLKAMLTYLSPYNESRRTIRARNKKANIEMIRQPPIEKEMKPQMDYKDDQPTIHNLSDLEPEDDDACTLYLRVKAALEGHIRWLCEKAESDSVGEGTFATHYWPTGSAIRELSFLSPPSLVDTPIQLIKVLIYLGNRKRWDVPGWICTGLEKKARIWLKDLHDSNKHATYAFPRRSRNSDNYYNGYEESSEVKFSLTDHVMVAMAAKCVEKLLPPVQDEIVRSQSSETVPHQPQQSSCEQPQLSPSEQYQCYYAYKDVKRQILKHFTTENPVTKQRTLSTSRWSDKTRFLLHSKDTFLFFAVHEGFFEKSDKASKNTEHPKKNSKIDPFAELWRRVDERWTRLLEVQSYHDELQRFDWSNPLWCAIAFILSCKGKRVGHQLSEIMATEVRRVLLQNASANGIFSGAFGPDRTPAMFDHEWERDNYWFTTFELPYVLWAFDNLGPTNIVPSKQSGSSLAAPSQSEPQSFNKDVRGIGQQVEKRVLFDVLTSTKDQAGLVVLSDDWLLDPPKVMGFEQETEPNSREKLSIRATGIVIDIPRYSWGDEISISCAVSDNILDRLADRRSRWKSKKRIIWLPHCDQSTTENCLTASPEIEKKNISLFLARHSKQDIYFFDSATAALNKWETQLHLSFYRVSKDREGSLHSLDGINFLASTTVSFHFTGDFSDRFWTCYLLEDGTDVDSRKSLGTRLCPSEESGIHDNLKLTGVYSAETPAKRGLPCKYSENRVIKPWQQRRVLELLIYSKMLGSMHENSKGIFNEIRKLALNSKWEDGDNVHPDPFERSIREAQELRKLANEDHYFSVASRWRDLAQIMLVIEGNLSLNLERVNEWRRREKDRRNHQPRWTKEDEKNHRTTILRLEVFTERQARDIELLLDDIKKFRESLLRELETIRDDLSFRGSQNINLFTYVTIVFLPLGFATGVLSMSGRPQPEVLSSLYTLALAALGTTIFALLNAKTVKALVTPLAEGYGKARWLMWWLITFAFFHLVAKHAIRHSEAKKDNTGSSWARRWSRWYNIIKDFEISKAMTKEREKRSKAKTEEERDKKLRGRMNDSAA</sequence>
<evidence type="ECO:0000256" key="2">
    <source>
        <dbReference type="SAM" id="Phobius"/>
    </source>
</evidence>
<feature type="transmembrane region" description="Helical" evidence="2">
    <location>
        <begin position="1426"/>
        <end position="1446"/>
    </location>
</feature>
<protein>
    <recommendedName>
        <fullName evidence="5">Mg2+ transporter zinc transport protein</fullName>
    </recommendedName>
</protein>
<comment type="caution">
    <text evidence="3">The sequence shown here is derived from an EMBL/GenBank/DDBJ whole genome shotgun (WGS) entry which is preliminary data.</text>
</comment>
<reference evidence="3" key="1">
    <citation type="journal article" date="2021" name="Nat. Commun.">
        <title>Genetic determinants of endophytism in the Arabidopsis root mycobiome.</title>
        <authorList>
            <person name="Mesny F."/>
            <person name="Miyauchi S."/>
            <person name="Thiergart T."/>
            <person name="Pickel B."/>
            <person name="Atanasova L."/>
            <person name="Karlsson M."/>
            <person name="Huettel B."/>
            <person name="Barry K.W."/>
            <person name="Haridas S."/>
            <person name="Chen C."/>
            <person name="Bauer D."/>
            <person name="Andreopoulos W."/>
            <person name="Pangilinan J."/>
            <person name="LaButti K."/>
            <person name="Riley R."/>
            <person name="Lipzen A."/>
            <person name="Clum A."/>
            <person name="Drula E."/>
            <person name="Henrissat B."/>
            <person name="Kohler A."/>
            <person name="Grigoriev I.V."/>
            <person name="Martin F.M."/>
            <person name="Hacquard S."/>
        </authorList>
    </citation>
    <scope>NUCLEOTIDE SEQUENCE</scope>
    <source>
        <strain evidence="3">MPI-SDFR-AT-0120</strain>
    </source>
</reference>
<feature type="compositionally biased region" description="Polar residues" evidence="1">
    <location>
        <begin position="742"/>
        <end position="762"/>
    </location>
</feature>
<evidence type="ECO:0000313" key="4">
    <source>
        <dbReference type="Proteomes" id="UP000813461"/>
    </source>
</evidence>
<name>A0A8K0R385_9PLEO</name>
<gene>
    <name evidence="3" type="ORF">FB567DRAFT_529354</name>
</gene>
<evidence type="ECO:0008006" key="5">
    <source>
        <dbReference type="Google" id="ProtNLM"/>
    </source>
</evidence>
<feature type="region of interest" description="Disordered" evidence="1">
    <location>
        <begin position="420"/>
        <end position="482"/>
    </location>
</feature>
<keyword evidence="2" id="KW-1133">Transmembrane helix</keyword>
<dbReference type="Proteomes" id="UP000813461">
    <property type="component" value="Unassembled WGS sequence"/>
</dbReference>
<feature type="transmembrane region" description="Helical" evidence="2">
    <location>
        <begin position="1458"/>
        <end position="1476"/>
    </location>
</feature>
<evidence type="ECO:0000256" key="1">
    <source>
        <dbReference type="SAM" id="MobiDB-lite"/>
    </source>
</evidence>
<proteinExistence type="predicted"/>
<feature type="region of interest" description="Disordered" evidence="1">
    <location>
        <begin position="1550"/>
        <end position="1577"/>
    </location>
</feature>
<keyword evidence="2" id="KW-0812">Transmembrane</keyword>
<evidence type="ECO:0000313" key="3">
    <source>
        <dbReference type="EMBL" id="KAH7083543.1"/>
    </source>
</evidence>
<organism evidence="3 4">
    <name type="scientific">Paraphoma chrysanthemicola</name>
    <dbReference type="NCBI Taxonomy" id="798071"/>
    <lineage>
        <taxon>Eukaryota</taxon>
        <taxon>Fungi</taxon>
        <taxon>Dikarya</taxon>
        <taxon>Ascomycota</taxon>
        <taxon>Pezizomycotina</taxon>
        <taxon>Dothideomycetes</taxon>
        <taxon>Pleosporomycetidae</taxon>
        <taxon>Pleosporales</taxon>
        <taxon>Pleosporineae</taxon>
        <taxon>Phaeosphaeriaceae</taxon>
        <taxon>Paraphoma</taxon>
    </lineage>
</organism>
<feature type="compositionally biased region" description="Basic and acidic residues" evidence="1">
    <location>
        <begin position="149"/>
        <end position="160"/>
    </location>
</feature>
<feature type="compositionally biased region" description="Basic and acidic residues" evidence="1">
    <location>
        <begin position="420"/>
        <end position="464"/>
    </location>
</feature>
<keyword evidence="2" id="KW-0472">Membrane</keyword>
<feature type="compositionally biased region" description="Basic and acidic residues" evidence="1">
    <location>
        <begin position="1550"/>
        <end position="1566"/>
    </location>
</feature>
<feature type="transmembrane region" description="Helical" evidence="2">
    <location>
        <begin position="1496"/>
        <end position="1514"/>
    </location>
</feature>
<keyword evidence="4" id="KW-1185">Reference proteome</keyword>
<feature type="region of interest" description="Disordered" evidence="1">
    <location>
        <begin position="741"/>
        <end position="762"/>
    </location>
</feature>
<feature type="compositionally biased region" description="Polar residues" evidence="1">
    <location>
        <begin position="168"/>
        <end position="182"/>
    </location>
</feature>
<dbReference type="OrthoDB" id="5361176at2759"/>
<feature type="region of interest" description="Disordered" evidence="1">
    <location>
        <begin position="135"/>
        <end position="184"/>
    </location>
</feature>
<accession>A0A8K0R385</accession>